<protein>
    <submittedName>
        <fullName evidence="1">Uncharacterized protein</fullName>
    </submittedName>
</protein>
<gene>
    <name evidence="1" type="ORF">HT102_09620</name>
</gene>
<sequence>MKRTVDYTWRLPGPMAAHAMHNSADLIPHLLERGIDLSRPQVYRLVTQVPAPLAVEILGYSYSVAHRHAELAAQPWAQQPAQRK</sequence>
<dbReference type="EMBL" id="JACYWE010000005">
    <property type="protein sequence ID" value="MBD8506744.1"/>
    <property type="molecule type" value="Genomic_DNA"/>
</dbReference>
<keyword evidence="2" id="KW-1185">Reference proteome</keyword>
<organism evidence="1 2">
    <name type="scientific">Lolliginicoccus lacisalsi</name>
    <dbReference type="NCBI Taxonomy" id="2742202"/>
    <lineage>
        <taxon>Bacteria</taxon>
        <taxon>Bacillati</taxon>
        <taxon>Actinomycetota</taxon>
        <taxon>Actinomycetes</taxon>
        <taxon>Mycobacteriales</taxon>
        <taxon>Hoyosellaceae</taxon>
        <taxon>Lolliginicoccus</taxon>
    </lineage>
</organism>
<proteinExistence type="predicted"/>
<dbReference type="Proteomes" id="UP000642993">
    <property type="component" value="Unassembled WGS sequence"/>
</dbReference>
<reference evidence="1" key="1">
    <citation type="submission" date="2020-09" db="EMBL/GenBank/DDBJ databases">
        <title>Hoyosella lacisalsi sp. nov., a halotolerant actinobacterium isolated from soil of Lake Gudzhirganskoe.</title>
        <authorList>
            <person name="Yang Q."/>
            <person name="Guo P.Y."/>
            <person name="Liu S.W."/>
            <person name="Li F.N."/>
            <person name="Sun C.H."/>
        </authorList>
    </citation>
    <scope>NUCLEOTIDE SEQUENCE</scope>
    <source>
        <strain evidence="1">G463</strain>
    </source>
</reference>
<accession>A0A927JCL1</accession>
<evidence type="ECO:0000313" key="2">
    <source>
        <dbReference type="Proteomes" id="UP000642993"/>
    </source>
</evidence>
<evidence type="ECO:0000313" key="1">
    <source>
        <dbReference type="EMBL" id="MBD8506744.1"/>
    </source>
</evidence>
<dbReference type="AlphaFoldDB" id="A0A927JCL1"/>
<comment type="caution">
    <text evidence="1">The sequence shown here is derived from an EMBL/GenBank/DDBJ whole genome shotgun (WGS) entry which is preliminary data.</text>
</comment>
<name>A0A927JCL1_9ACTN</name>